<organism evidence="2 3">
    <name type="scientific">Paraphoma chrysanthemicola</name>
    <dbReference type="NCBI Taxonomy" id="798071"/>
    <lineage>
        <taxon>Eukaryota</taxon>
        <taxon>Fungi</taxon>
        <taxon>Dikarya</taxon>
        <taxon>Ascomycota</taxon>
        <taxon>Pezizomycotina</taxon>
        <taxon>Dothideomycetes</taxon>
        <taxon>Pleosporomycetidae</taxon>
        <taxon>Pleosporales</taxon>
        <taxon>Pleosporineae</taxon>
        <taxon>Phaeosphaeriaceae</taxon>
        <taxon>Paraphoma</taxon>
    </lineage>
</organism>
<evidence type="ECO:0000256" key="1">
    <source>
        <dbReference type="SAM" id="SignalP"/>
    </source>
</evidence>
<proteinExistence type="predicted"/>
<dbReference type="Proteomes" id="UP000813461">
    <property type="component" value="Unassembled WGS sequence"/>
</dbReference>
<feature type="chain" id="PRO_5035481211" description="Secreted protein" evidence="1">
    <location>
        <begin position="19"/>
        <end position="76"/>
    </location>
</feature>
<name>A0A8K0QZC3_9PLEO</name>
<reference evidence="2" key="1">
    <citation type="journal article" date="2021" name="Nat. Commun.">
        <title>Genetic determinants of endophytism in the Arabidopsis root mycobiome.</title>
        <authorList>
            <person name="Mesny F."/>
            <person name="Miyauchi S."/>
            <person name="Thiergart T."/>
            <person name="Pickel B."/>
            <person name="Atanasova L."/>
            <person name="Karlsson M."/>
            <person name="Huettel B."/>
            <person name="Barry K.W."/>
            <person name="Haridas S."/>
            <person name="Chen C."/>
            <person name="Bauer D."/>
            <person name="Andreopoulos W."/>
            <person name="Pangilinan J."/>
            <person name="LaButti K."/>
            <person name="Riley R."/>
            <person name="Lipzen A."/>
            <person name="Clum A."/>
            <person name="Drula E."/>
            <person name="Henrissat B."/>
            <person name="Kohler A."/>
            <person name="Grigoriev I.V."/>
            <person name="Martin F.M."/>
            <person name="Hacquard S."/>
        </authorList>
    </citation>
    <scope>NUCLEOTIDE SEQUENCE</scope>
    <source>
        <strain evidence="2">MPI-SDFR-AT-0120</strain>
    </source>
</reference>
<dbReference type="EMBL" id="JAGMVJ010000019">
    <property type="protein sequence ID" value="KAH7076220.1"/>
    <property type="molecule type" value="Genomic_DNA"/>
</dbReference>
<evidence type="ECO:0000313" key="2">
    <source>
        <dbReference type="EMBL" id="KAH7076220.1"/>
    </source>
</evidence>
<protein>
    <recommendedName>
        <fullName evidence="4">Secreted protein</fullName>
    </recommendedName>
</protein>
<keyword evidence="1" id="KW-0732">Signal</keyword>
<evidence type="ECO:0000313" key="3">
    <source>
        <dbReference type="Proteomes" id="UP000813461"/>
    </source>
</evidence>
<keyword evidence="3" id="KW-1185">Reference proteome</keyword>
<comment type="caution">
    <text evidence="2">The sequence shown here is derived from an EMBL/GenBank/DDBJ whole genome shotgun (WGS) entry which is preliminary data.</text>
</comment>
<evidence type="ECO:0008006" key="4">
    <source>
        <dbReference type="Google" id="ProtNLM"/>
    </source>
</evidence>
<dbReference type="AlphaFoldDB" id="A0A8K0QZC3"/>
<sequence>MRMLSLSVSLMSNLIALGRDFAPGKFYARFLLHRLVRAVPKKKKEKTKIMPFVAVHKSDGDFRLQPQRAILLKVEK</sequence>
<gene>
    <name evidence="2" type="ORF">FB567DRAFT_535729</name>
</gene>
<feature type="signal peptide" evidence="1">
    <location>
        <begin position="1"/>
        <end position="18"/>
    </location>
</feature>
<accession>A0A8K0QZC3</accession>